<dbReference type="Proteomes" id="UP000821865">
    <property type="component" value="Chromosome 1"/>
</dbReference>
<comment type="caution">
    <text evidence="1">The sequence shown here is derived from an EMBL/GenBank/DDBJ whole genome shotgun (WGS) entry which is preliminary data.</text>
</comment>
<proteinExistence type="predicted"/>
<name>A0ACB8DZF2_DERSI</name>
<sequence length="132" mass="14492">MRDMAAKSTLAVYRRHKKTIGMGHLYDNSLGSWLLFEATAGALRTLVRLRSISSDVRDVRCRACAKADESIEHVVRCEGIGPSIAQDVSLEAALGFERTSGEIGACGVDRALVAETKRRLESWRAVLVHGHQ</sequence>
<accession>A0ACB8DZF2</accession>
<evidence type="ECO:0000313" key="1">
    <source>
        <dbReference type="EMBL" id="KAH7979907.1"/>
    </source>
</evidence>
<reference evidence="1" key="1">
    <citation type="submission" date="2020-05" db="EMBL/GenBank/DDBJ databases">
        <title>Large-scale comparative analyses of tick genomes elucidate their genetic diversity and vector capacities.</title>
        <authorList>
            <person name="Jia N."/>
            <person name="Wang J."/>
            <person name="Shi W."/>
            <person name="Du L."/>
            <person name="Sun Y."/>
            <person name="Zhan W."/>
            <person name="Jiang J."/>
            <person name="Wang Q."/>
            <person name="Zhang B."/>
            <person name="Ji P."/>
            <person name="Sakyi L.B."/>
            <person name="Cui X."/>
            <person name="Yuan T."/>
            <person name="Jiang B."/>
            <person name="Yang W."/>
            <person name="Lam T.T.-Y."/>
            <person name="Chang Q."/>
            <person name="Ding S."/>
            <person name="Wang X."/>
            <person name="Zhu J."/>
            <person name="Ruan X."/>
            <person name="Zhao L."/>
            <person name="Wei J."/>
            <person name="Que T."/>
            <person name="Du C."/>
            <person name="Cheng J."/>
            <person name="Dai P."/>
            <person name="Han X."/>
            <person name="Huang E."/>
            <person name="Gao Y."/>
            <person name="Liu J."/>
            <person name="Shao H."/>
            <person name="Ye R."/>
            <person name="Li L."/>
            <person name="Wei W."/>
            <person name="Wang X."/>
            <person name="Wang C."/>
            <person name="Yang T."/>
            <person name="Huo Q."/>
            <person name="Li W."/>
            <person name="Guo W."/>
            <person name="Chen H."/>
            <person name="Zhou L."/>
            <person name="Ni X."/>
            <person name="Tian J."/>
            <person name="Zhou Y."/>
            <person name="Sheng Y."/>
            <person name="Liu T."/>
            <person name="Pan Y."/>
            <person name="Xia L."/>
            <person name="Li J."/>
            <person name="Zhao F."/>
            <person name="Cao W."/>
        </authorList>
    </citation>
    <scope>NUCLEOTIDE SEQUENCE</scope>
    <source>
        <strain evidence="1">Dsil-2018</strain>
    </source>
</reference>
<dbReference type="EMBL" id="CM023470">
    <property type="protein sequence ID" value="KAH7979907.1"/>
    <property type="molecule type" value="Genomic_DNA"/>
</dbReference>
<keyword evidence="2" id="KW-1185">Reference proteome</keyword>
<gene>
    <name evidence="1" type="ORF">HPB49_011901</name>
</gene>
<evidence type="ECO:0000313" key="2">
    <source>
        <dbReference type="Proteomes" id="UP000821865"/>
    </source>
</evidence>
<protein>
    <submittedName>
        <fullName evidence="1">Uncharacterized protein</fullName>
    </submittedName>
</protein>
<organism evidence="1 2">
    <name type="scientific">Dermacentor silvarum</name>
    <name type="common">Tick</name>
    <dbReference type="NCBI Taxonomy" id="543639"/>
    <lineage>
        <taxon>Eukaryota</taxon>
        <taxon>Metazoa</taxon>
        <taxon>Ecdysozoa</taxon>
        <taxon>Arthropoda</taxon>
        <taxon>Chelicerata</taxon>
        <taxon>Arachnida</taxon>
        <taxon>Acari</taxon>
        <taxon>Parasitiformes</taxon>
        <taxon>Ixodida</taxon>
        <taxon>Ixodoidea</taxon>
        <taxon>Ixodidae</taxon>
        <taxon>Rhipicephalinae</taxon>
        <taxon>Dermacentor</taxon>
    </lineage>
</organism>